<dbReference type="AlphaFoldDB" id="A0A840RUE5"/>
<dbReference type="EMBL" id="JACHHQ010000005">
    <property type="protein sequence ID" value="MBB5200782.1"/>
    <property type="molecule type" value="Genomic_DNA"/>
</dbReference>
<sequence length="59" mass="6647">MTTPNYRPSNVAYPIDEATRKIPDCGQLIAMENEIKVTYGVARVFDTEEEMVDAIIRGL</sequence>
<accession>A0A840RUE5</accession>
<dbReference type="RefSeq" id="WP_168055763.1">
    <property type="nucleotide sequence ID" value="NZ_JAAOZT010000007.1"/>
</dbReference>
<comment type="caution">
    <text evidence="1">The sequence shown here is derived from an EMBL/GenBank/DDBJ whole genome shotgun (WGS) entry which is preliminary data.</text>
</comment>
<organism evidence="1 2">
    <name type="scientific">Glaciimonas immobilis</name>
    <dbReference type="NCBI Taxonomy" id="728004"/>
    <lineage>
        <taxon>Bacteria</taxon>
        <taxon>Pseudomonadati</taxon>
        <taxon>Pseudomonadota</taxon>
        <taxon>Betaproteobacteria</taxon>
        <taxon>Burkholderiales</taxon>
        <taxon>Oxalobacteraceae</taxon>
        <taxon>Glaciimonas</taxon>
    </lineage>
</organism>
<protein>
    <submittedName>
        <fullName evidence="1">Uncharacterized protein</fullName>
    </submittedName>
</protein>
<keyword evidence="2" id="KW-1185">Reference proteome</keyword>
<proteinExistence type="predicted"/>
<evidence type="ECO:0000313" key="1">
    <source>
        <dbReference type="EMBL" id="MBB5200782.1"/>
    </source>
</evidence>
<dbReference type="Proteomes" id="UP000571084">
    <property type="component" value="Unassembled WGS sequence"/>
</dbReference>
<name>A0A840RUE5_9BURK</name>
<reference evidence="1 2" key="1">
    <citation type="submission" date="2020-08" db="EMBL/GenBank/DDBJ databases">
        <title>Genomic Encyclopedia of Type Strains, Phase IV (KMG-IV): sequencing the most valuable type-strain genomes for metagenomic binning, comparative biology and taxonomic classification.</title>
        <authorList>
            <person name="Goeker M."/>
        </authorList>
    </citation>
    <scope>NUCLEOTIDE SEQUENCE [LARGE SCALE GENOMIC DNA]</scope>
    <source>
        <strain evidence="1 2">DSM 23240</strain>
    </source>
</reference>
<evidence type="ECO:0000313" key="2">
    <source>
        <dbReference type="Proteomes" id="UP000571084"/>
    </source>
</evidence>
<gene>
    <name evidence="1" type="ORF">HNR39_002624</name>
</gene>